<name>A0ABT6F1Q4_9SYNE</name>
<gene>
    <name evidence="2" type="ORF">L3556_12730</name>
</gene>
<organism evidence="2 3">
    <name type="scientific">Candidatus Synechococcus calcipolaris G9</name>
    <dbReference type="NCBI Taxonomy" id="1497997"/>
    <lineage>
        <taxon>Bacteria</taxon>
        <taxon>Bacillati</taxon>
        <taxon>Cyanobacteriota</taxon>
        <taxon>Cyanophyceae</taxon>
        <taxon>Synechococcales</taxon>
        <taxon>Synechococcaceae</taxon>
        <taxon>Synechococcus</taxon>
    </lineage>
</organism>
<keyword evidence="3" id="KW-1185">Reference proteome</keyword>
<dbReference type="PANTHER" id="PTHR33121:SF70">
    <property type="entry name" value="SIGNALING PROTEIN YKOW"/>
    <property type="match status" value="1"/>
</dbReference>
<dbReference type="InterPro" id="IPR001633">
    <property type="entry name" value="EAL_dom"/>
</dbReference>
<dbReference type="PANTHER" id="PTHR33121">
    <property type="entry name" value="CYCLIC DI-GMP PHOSPHODIESTERASE PDEF"/>
    <property type="match status" value="1"/>
</dbReference>
<evidence type="ECO:0000313" key="3">
    <source>
        <dbReference type="Proteomes" id="UP001154265"/>
    </source>
</evidence>
<evidence type="ECO:0000259" key="1">
    <source>
        <dbReference type="PROSITE" id="PS50883"/>
    </source>
</evidence>
<dbReference type="SUPFAM" id="SSF141868">
    <property type="entry name" value="EAL domain-like"/>
    <property type="match status" value="1"/>
</dbReference>
<comment type="caution">
    <text evidence="2">The sequence shown here is derived from an EMBL/GenBank/DDBJ whole genome shotgun (WGS) entry which is preliminary data.</text>
</comment>
<dbReference type="InterPro" id="IPR050706">
    <property type="entry name" value="Cyclic-di-GMP_PDE-like"/>
</dbReference>
<dbReference type="Gene3D" id="3.20.20.450">
    <property type="entry name" value="EAL domain"/>
    <property type="match status" value="1"/>
</dbReference>
<dbReference type="Pfam" id="PF00563">
    <property type="entry name" value="EAL"/>
    <property type="match status" value="1"/>
</dbReference>
<evidence type="ECO:0000313" key="2">
    <source>
        <dbReference type="EMBL" id="MDG2991788.1"/>
    </source>
</evidence>
<accession>A0ABT6F1Q4</accession>
<protein>
    <submittedName>
        <fullName evidence="2">EAL domain-containing protein</fullName>
    </submittedName>
</protein>
<sequence>MVKFIVDLGHSLGLTCTAEGVEDAKTLLYLKEVGCDLAQGYHIARPMTVEAIKTWVAQQNFRESL</sequence>
<feature type="domain" description="EAL" evidence="1">
    <location>
        <begin position="1"/>
        <end position="60"/>
    </location>
</feature>
<dbReference type="InterPro" id="IPR035919">
    <property type="entry name" value="EAL_sf"/>
</dbReference>
<reference evidence="2" key="1">
    <citation type="journal article" date="2022" name="Genome Biol. Evol.">
        <title>A New Gene Family Diagnostic for Intracellular Biomineralization of Amorphous Ca Carbonates by Cyanobacteria.</title>
        <authorList>
            <person name="Benzerara K."/>
            <person name="Duprat E."/>
            <person name="Bitard-Feildel T."/>
            <person name="Caumes G."/>
            <person name="Cassier-Chauvat C."/>
            <person name="Chauvat F."/>
            <person name="Dezi M."/>
            <person name="Diop S.I."/>
            <person name="Gaschignard G."/>
            <person name="Gorgen S."/>
            <person name="Gugger M."/>
            <person name="Lopez-Garcia P."/>
            <person name="Millet M."/>
            <person name="Skouri-Panet F."/>
            <person name="Moreira D."/>
            <person name="Callebaut I."/>
        </authorList>
    </citation>
    <scope>NUCLEOTIDE SEQUENCE</scope>
    <source>
        <strain evidence="2">G9</strain>
    </source>
</reference>
<dbReference type="EMBL" id="JAKKUT010000005">
    <property type="protein sequence ID" value="MDG2991788.1"/>
    <property type="molecule type" value="Genomic_DNA"/>
</dbReference>
<dbReference type="RefSeq" id="WP_277867716.1">
    <property type="nucleotide sequence ID" value="NZ_JAKKUT010000005.1"/>
</dbReference>
<reference evidence="2" key="2">
    <citation type="submission" date="2022-01" db="EMBL/GenBank/DDBJ databases">
        <authorList>
            <person name="Zivanovic Y."/>
            <person name="Moreira D."/>
            <person name="Lopez-Garcia P."/>
        </authorList>
    </citation>
    <scope>NUCLEOTIDE SEQUENCE</scope>
    <source>
        <strain evidence="2">G9</strain>
    </source>
</reference>
<dbReference type="Proteomes" id="UP001154265">
    <property type="component" value="Unassembled WGS sequence"/>
</dbReference>
<dbReference type="PROSITE" id="PS50883">
    <property type="entry name" value="EAL"/>
    <property type="match status" value="1"/>
</dbReference>
<proteinExistence type="predicted"/>